<dbReference type="EMBL" id="QHHU01000135">
    <property type="protein sequence ID" value="RSM34601.1"/>
    <property type="molecule type" value="Genomic_DNA"/>
</dbReference>
<gene>
    <name evidence="2" type="ORF">DMA12_47660</name>
</gene>
<evidence type="ECO:0000313" key="2">
    <source>
        <dbReference type="EMBL" id="RSM34601.1"/>
    </source>
</evidence>
<dbReference type="Gene3D" id="1.10.260.40">
    <property type="entry name" value="lambda repressor-like DNA-binding domains"/>
    <property type="match status" value="1"/>
</dbReference>
<dbReference type="SMART" id="SM00530">
    <property type="entry name" value="HTH_XRE"/>
    <property type="match status" value="1"/>
</dbReference>
<comment type="caution">
    <text evidence="2">The sequence shown here is derived from an EMBL/GenBank/DDBJ whole genome shotgun (WGS) entry which is preliminary data.</text>
</comment>
<dbReference type="Pfam" id="PF13560">
    <property type="entry name" value="HTH_31"/>
    <property type="match status" value="1"/>
</dbReference>
<reference evidence="2 3" key="1">
    <citation type="submission" date="2018-05" db="EMBL/GenBank/DDBJ databases">
        <title>Evolution of GPA BGCs.</title>
        <authorList>
            <person name="Waglechner N."/>
            <person name="Wright G.D."/>
        </authorList>
    </citation>
    <scope>NUCLEOTIDE SEQUENCE [LARGE SCALE GENOMIC DNA]</scope>
    <source>
        <strain evidence="2 3">DSM 5908</strain>
    </source>
</reference>
<keyword evidence="3" id="KW-1185">Reference proteome</keyword>
<dbReference type="InterPro" id="IPR010982">
    <property type="entry name" value="Lambda_DNA-bd_dom_sf"/>
</dbReference>
<accession>A0A428VUV0</accession>
<evidence type="ECO:0000313" key="3">
    <source>
        <dbReference type="Proteomes" id="UP000286716"/>
    </source>
</evidence>
<dbReference type="CDD" id="cd00093">
    <property type="entry name" value="HTH_XRE"/>
    <property type="match status" value="1"/>
</dbReference>
<dbReference type="GO" id="GO:0003677">
    <property type="term" value="F:DNA binding"/>
    <property type="evidence" value="ECO:0007669"/>
    <property type="project" value="InterPro"/>
</dbReference>
<sequence>MDAQHPFWTSPEVLRAAADGRYGMLTRAVREARHWTLAQVAAQCHLSVSTLSRMETGQRTLSDVHYLRALSDVLAIPPHLFGLAPVVTGAAEEQDRARTVTVGATSSGSGQGGDEAMRRRQVLAGLAGFTIAGVLPGTARAASGEESLEALLLAKSQLPAAPVPLVTLHHALGQAQHAFERCEYSELTSALPRLIAVAHASRDAAAGQLRERMSAALARAYLLGSELATKRNRDTVARVAADRSHAAAEASGDPLTIAASSRAIAISMRRHALDAPERMDREAGLNGAITMLTKTALDLEADHGDPQVLLLATYGSLLCTASYAAAQNGNTAQAVGLIKEAEHAAHRLPGTATAVAGSAQFSETTVAVYRIGVHTALGDAAKALSYFDSVEPRQLPTAERRARAYVDGARAWNAHGNPDQATSALNRALTCAPQELQRPSVRDLITTMLDAPGRTPATLPALAAHAGV</sequence>
<dbReference type="SUPFAM" id="SSF48452">
    <property type="entry name" value="TPR-like"/>
    <property type="match status" value="1"/>
</dbReference>
<proteinExistence type="predicted"/>
<dbReference type="RefSeq" id="WP_020639802.1">
    <property type="nucleotide sequence ID" value="NZ_QHHU01000135.1"/>
</dbReference>
<name>A0A428VUV0_AMYBA</name>
<dbReference type="InterPro" id="IPR001387">
    <property type="entry name" value="Cro/C1-type_HTH"/>
</dbReference>
<dbReference type="SUPFAM" id="SSF47413">
    <property type="entry name" value="lambda repressor-like DNA-binding domains"/>
    <property type="match status" value="1"/>
</dbReference>
<dbReference type="Proteomes" id="UP000286716">
    <property type="component" value="Unassembled WGS sequence"/>
</dbReference>
<dbReference type="OrthoDB" id="3865941at2"/>
<evidence type="ECO:0000259" key="1">
    <source>
        <dbReference type="PROSITE" id="PS50943"/>
    </source>
</evidence>
<dbReference type="Gene3D" id="1.25.40.10">
    <property type="entry name" value="Tetratricopeptide repeat domain"/>
    <property type="match status" value="1"/>
</dbReference>
<feature type="domain" description="HTH cro/C1-type" evidence="1">
    <location>
        <begin position="27"/>
        <end position="81"/>
    </location>
</feature>
<organism evidence="2 3">
    <name type="scientific">Amycolatopsis balhimycina DSM 5908</name>
    <dbReference type="NCBI Taxonomy" id="1081091"/>
    <lineage>
        <taxon>Bacteria</taxon>
        <taxon>Bacillati</taxon>
        <taxon>Actinomycetota</taxon>
        <taxon>Actinomycetes</taxon>
        <taxon>Pseudonocardiales</taxon>
        <taxon>Pseudonocardiaceae</taxon>
        <taxon>Amycolatopsis</taxon>
    </lineage>
</organism>
<dbReference type="PROSITE" id="PS50943">
    <property type="entry name" value="HTH_CROC1"/>
    <property type="match status" value="1"/>
</dbReference>
<dbReference type="AlphaFoldDB" id="A0A428VUV0"/>
<protein>
    <submittedName>
        <fullName evidence="2">XRE family transcriptional regulator</fullName>
    </submittedName>
</protein>
<dbReference type="InterPro" id="IPR011990">
    <property type="entry name" value="TPR-like_helical_dom_sf"/>
</dbReference>